<organism evidence="2 3">
    <name type="scientific">Actinocrispum wychmicini</name>
    <dbReference type="NCBI Taxonomy" id="1213861"/>
    <lineage>
        <taxon>Bacteria</taxon>
        <taxon>Bacillati</taxon>
        <taxon>Actinomycetota</taxon>
        <taxon>Actinomycetes</taxon>
        <taxon>Pseudonocardiales</taxon>
        <taxon>Pseudonocardiaceae</taxon>
        <taxon>Actinocrispum</taxon>
    </lineage>
</organism>
<comment type="caution">
    <text evidence="2">The sequence shown here is derived from an EMBL/GenBank/DDBJ whole genome shotgun (WGS) entry which is preliminary data.</text>
</comment>
<dbReference type="Proteomes" id="UP000295680">
    <property type="component" value="Unassembled WGS sequence"/>
</dbReference>
<dbReference type="EMBL" id="SLWS01000004">
    <property type="protein sequence ID" value="TCO59751.1"/>
    <property type="molecule type" value="Genomic_DNA"/>
</dbReference>
<feature type="region of interest" description="Disordered" evidence="1">
    <location>
        <begin position="143"/>
        <end position="167"/>
    </location>
</feature>
<evidence type="ECO:0000313" key="3">
    <source>
        <dbReference type="Proteomes" id="UP000295680"/>
    </source>
</evidence>
<protein>
    <submittedName>
        <fullName evidence="2">Uncharacterized protein</fullName>
    </submittedName>
</protein>
<dbReference type="OrthoDB" id="3688688at2"/>
<evidence type="ECO:0000256" key="1">
    <source>
        <dbReference type="SAM" id="MobiDB-lite"/>
    </source>
</evidence>
<reference evidence="2 3" key="1">
    <citation type="submission" date="2019-03" db="EMBL/GenBank/DDBJ databases">
        <title>Genomic Encyclopedia of Type Strains, Phase IV (KMG-IV): sequencing the most valuable type-strain genomes for metagenomic binning, comparative biology and taxonomic classification.</title>
        <authorList>
            <person name="Goeker M."/>
        </authorList>
    </citation>
    <scope>NUCLEOTIDE SEQUENCE [LARGE SCALE GENOMIC DNA]</scope>
    <source>
        <strain evidence="2 3">DSM 45934</strain>
    </source>
</reference>
<name>A0A4R2JIM9_9PSEU</name>
<dbReference type="AlphaFoldDB" id="A0A4R2JIM9"/>
<gene>
    <name evidence="2" type="ORF">EV192_104594</name>
</gene>
<dbReference type="RefSeq" id="WP_132117876.1">
    <property type="nucleotide sequence ID" value="NZ_SLWS01000004.1"/>
</dbReference>
<accession>A0A4R2JIM9</accession>
<evidence type="ECO:0000313" key="2">
    <source>
        <dbReference type="EMBL" id="TCO59751.1"/>
    </source>
</evidence>
<proteinExistence type="predicted"/>
<feature type="compositionally biased region" description="Pro residues" evidence="1">
    <location>
        <begin position="148"/>
        <end position="160"/>
    </location>
</feature>
<keyword evidence="3" id="KW-1185">Reference proteome</keyword>
<sequence length="167" mass="18485">MLGAPGAYAAWVEWLDAFGRGEDRPADHLRPVDAGMGPQMLDRLLGHVQRVFRERQHRWNDVLLRDLRALNAQSTSAIEVMLTSARTRLAPLRAFADHPGFPEDLRALLRDGLAETVRSAQSSLEDSTRRAPFEVQSAVRRNKMTVPLAPPPTSPAPAPAPGRRVIL</sequence>